<dbReference type="PANTHER" id="PTHR33514">
    <property type="entry name" value="PROTEIN ABCI12, CHLOROPLASTIC"/>
    <property type="match status" value="1"/>
</dbReference>
<comment type="subcellular location">
    <subcellularLocation>
        <location evidence="1">Membrane</location>
        <topology evidence="1">Multi-pass membrane protein</topology>
    </subcellularLocation>
</comment>
<dbReference type="OrthoDB" id="506777at2"/>
<protein>
    <submittedName>
        <fullName evidence="6">Transmembrane component of energizing module of ECF transporters in Cyanobacteria</fullName>
    </submittedName>
</protein>
<dbReference type="InterPro" id="IPR003339">
    <property type="entry name" value="ABC/ECF_trnsptr_transmembrane"/>
</dbReference>
<accession>A0A0A1ZJE4</accession>
<reference evidence="7" key="1">
    <citation type="journal article" date="2014" name="Sci. Data">
        <title>Genomes of diverse isolates of the marine cyanobacterium Prochlorococcus.</title>
        <authorList>
            <person name="Biller S."/>
            <person name="Berube P."/>
            <person name="Thompson J."/>
            <person name="Kelly L."/>
            <person name="Roggensack S."/>
            <person name="Awad L."/>
            <person name="Roache-Johnson K."/>
            <person name="Ding H."/>
            <person name="Giovannoni S.J."/>
            <person name="Moore L.R."/>
            <person name="Chisholm S.W."/>
        </authorList>
    </citation>
    <scope>NUCLEOTIDE SEQUENCE [LARGE SCALE GENOMIC DNA]</scope>
    <source>
        <strain evidence="7">GP2</strain>
    </source>
</reference>
<evidence type="ECO:0000256" key="2">
    <source>
        <dbReference type="ARBA" id="ARBA00022692"/>
    </source>
</evidence>
<dbReference type="RefSeq" id="WP_032524109.1">
    <property type="nucleotide sequence ID" value="NZ_CP138934.1"/>
</dbReference>
<keyword evidence="4 5" id="KW-0472">Membrane</keyword>
<dbReference type="eggNOG" id="COG0619">
    <property type="taxonomic scope" value="Bacteria"/>
</dbReference>
<keyword evidence="2 5" id="KW-0812">Transmembrane</keyword>
<feature type="transmembrane region" description="Helical" evidence="5">
    <location>
        <begin position="72"/>
        <end position="91"/>
    </location>
</feature>
<organism evidence="6 7">
    <name type="scientific">Prochlorococcus marinus str. GP2</name>
    <dbReference type="NCBI Taxonomy" id="59925"/>
    <lineage>
        <taxon>Bacteria</taxon>
        <taxon>Bacillati</taxon>
        <taxon>Cyanobacteriota</taxon>
        <taxon>Cyanophyceae</taxon>
        <taxon>Synechococcales</taxon>
        <taxon>Prochlorococcaceae</taxon>
        <taxon>Prochlorococcus</taxon>
    </lineage>
</organism>
<name>A0A0A1ZJE4_PROMR</name>
<dbReference type="Proteomes" id="UP000030598">
    <property type="component" value="Unassembled WGS sequence"/>
</dbReference>
<proteinExistence type="predicted"/>
<evidence type="ECO:0000256" key="1">
    <source>
        <dbReference type="ARBA" id="ARBA00004141"/>
    </source>
</evidence>
<sequence length="304" mass="35380">MNLLTKFPVGQYVYGNRSWLRIIDSRLKIIIVMIFLITPIWAGPIWRLSLVCSLLLITFLSLLPTRVWWRSLFLLSCLSLLIGCISILASADIQSLNGYLRNPNEIEVALENYKNWNILQIPSQKIWFMNFGPFNLSRKSLELGIKTSTLIFTVIQSVNLMLLSTLQEDIVWGLSWFLYPLRKIGLPINKWLFQLLIALRFIPLVQEEFQNLIKSASVRSINFQKLGFKKFFSVFLIFIERLFQNILLRIDQGAESLLSKKEINIKINRFRIFYPYGSLNVIVNTLSICFICIAIFLRKLYGAL</sequence>
<evidence type="ECO:0000313" key="7">
    <source>
        <dbReference type="Proteomes" id="UP000030598"/>
    </source>
</evidence>
<dbReference type="Pfam" id="PF02361">
    <property type="entry name" value="CbiQ"/>
    <property type="match status" value="1"/>
</dbReference>
<keyword evidence="3 5" id="KW-1133">Transmembrane helix</keyword>
<evidence type="ECO:0000256" key="5">
    <source>
        <dbReference type="SAM" id="Phobius"/>
    </source>
</evidence>
<dbReference type="EMBL" id="JNAH01000003">
    <property type="protein sequence ID" value="KGF88621.1"/>
    <property type="molecule type" value="Genomic_DNA"/>
</dbReference>
<dbReference type="PANTHER" id="PTHR33514:SF13">
    <property type="entry name" value="PROTEIN ABCI12, CHLOROPLASTIC"/>
    <property type="match status" value="1"/>
</dbReference>
<evidence type="ECO:0000313" key="6">
    <source>
        <dbReference type="EMBL" id="KGF88621.1"/>
    </source>
</evidence>
<dbReference type="GO" id="GO:0005886">
    <property type="term" value="C:plasma membrane"/>
    <property type="evidence" value="ECO:0007669"/>
    <property type="project" value="UniProtKB-ARBA"/>
</dbReference>
<dbReference type="STRING" id="59925.EU91_0556"/>
<gene>
    <name evidence="6" type="ORF">EU91_0556</name>
</gene>
<evidence type="ECO:0000256" key="3">
    <source>
        <dbReference type="ARBA" id="ARBA00022989"/>
    </source>
</evidence>
<evidence type="ECO:0000256" key="4">
    <source>
        <dbReference type="ARBA" id="ARBA00023136"/>
    </source>
</evidence>
<feature type="transmembrane region" description="Helical" evidence="5">
    <location>
        <begin position="25"/>
        <end position="42"/>
    </location>
</feature>
<dbReference type="AlphaFoldDB" id="A0A0A1ZJE4"/>
<dbReference type="CDD" id="cd16914">
    <property type="entry name" value="EcfT"/>
    <property type="match status" value="1"/>
</dbReference>
<feature type="transmembrane region" description="Helical" evidence="5">
    <location>
        <begin position="272"/>
        <end position="297"/>
    </location>
</feature>
<comment type="caution">
    <text evidence="6">The sequence shown here is derived from an EMBL/GenBank/DDBJ whole genome shotgun (WGS) entry which is preliminary data.</text>
</comment>